<dbReference type="AlphaFoldDB" id="A0A7D9CWW1"/>
<dbReference type="Proteomes" id="UP000478008">
    <property type="component" value="Unassembled WGS sequence"/>
</dbReference>
<dbReference type="CDD" id="cd03411">
    <property type="entry name" value="Ferrochelatase_N"/>
    <property type="match status" value="1"/>
</dbReference>
<keyword evidence="7" id="KW-0496">Mitochondrion</keyword>
<dbReference type="Gene3D" id="3.40.50.1400">
    <property type="match status" value="2"/>
</dbReference>
<evidence type="ECO:0000256" key="2">
    <source>
        <dbReference type="ARBA" id="ARBA00007718"/>
    </source>
</evidence>
<dbReference type="PANTHER" id="PTHR11108:SF1">
    <property type="entry name" value="FERROCHELATASE, MITOCHONDRIAL"/>
    <property type="match status" value="1"/>
</dbReference>
<evidence type="ECO:0000313" key="9">
    <source>
        <dbReference type="EMBL" id="QOU23236.1"/>
    </source>
</evidence>
<dbReference type="FunFam" id="3.40.50.1400:FF:000001">
    <property type="entry name" value="Ferrochelatase"/>
    <property type="match status" value="1"/>
</dbReference>
<dbReference type="CDD" id="cd00419">
    <property type="entry name" value="Ferrochelatase_C"/>
    <property type="match status" value="1"/>
</dbReference>
<dbReference type="InterPro" id="IPR019772">
    <property type="entry name" value="Ferrochelatase_AS"/>
</dbReference>
<comment type="subcellular location">
    <subcellularLocation>
        <location evidence="7">Mitochondrion inner membrane</location>
    </subcellularLocation>
</comment>
<evidence type="ECO:0000256" key="4">
    <source>
        <dbReference type="ARBA" id="ARBA00023133"/>
    </source>
</evidence>
<protein>
    <recommendedName>
        <fullName evidence="7">Ferrochelatase</fullName>
        <ecNumber evidence="7">4.98.1.1</ecNumber>
    </recommendedName>
</protein>
<keyword evidence="4 7" id="KW-0350">Heme biosynthesis</keyword>
<dbReference type="EMBL" id="CP063137">
    <property type="protein sequence ID" value="QOU23236.1"/>
    <property type="molecule type" value="Genomic_DNA"/>
</dbReference>
<dbReference type="SUPFAM" id="SSF53800">
    <property type="entry name" value="Chelatase"/>
    <property type="match status" value="1"/>
</dbReference>
<dbReference type="GO" id="GO:0006783">
    <property type="term" value="P:heme biosynthetic process"/>
    <property type="evidence" value="ECO:0007669"/>
    <property type="project" value="UniProtKB-UniRule"/>
</dbReference>
<dbReference type="InterPro" id="IPR033659">
    <property type="entry name" value="Ferrochelatase_N"/>
</dbReference>
<dbReference type="OrthoDB" id="1323at2759"/>
<reference evidence="10 11" key="1">
    <citation type="submission" date="2019-07" db="EMBL/GenBank/DDBJ databases">
        <authorList>
            <person name="Friedrich A."/>
            <person name="Schacherer J."/>
        </authorList>
    </citation>
    <scope>NUCLEOTIDE SEQUENCE [LARGE SCALE GENOMIC DNA]</scope>
</reference>
<dbReference type="NCBIfam" id="TIGR00109">
    <property type="entry name" value="hemH"/>
    <property type="match status" value="1"/>
</dbReference>
<keyword evidence="3 7" id="KW-0408">Iron</keyword>
<organism evidence="10 11">
    <name type="scientific">Dekkera bruxellensis</name>
    <name type="common">Brettanomyces custersii</name>
    <dbReference type="NCBI Taxonomy" id="5007"/>
    <lineage>
        <taxon>Eukaryota</taxon>
        <taxon>Fungi</taxon>
        <taxon>Dikarya</taxon>
        <taxon>Ascomycota</taxon>
        <taxon>Saccharomycotina</taxon>
        <taxon>Pichiomycetes</taxon>
        <taxon>Pichiales</taxon>
        <taxon>Pichiaceae</taxon>
        <taxon>Brettanomyces</taxon>
    </lineage>
</organism>
<keyword evidence="5 7" id="KW-0456">Lyase</keyword>
<reference evidence="8 12" key="2">
    <citation type="journal article" date="2020" name="Appl. Microbiol. Biotechnol.">
        <title>Targeted gene deletion in Brettanomyces bruxellensis with an expression-free CRISPR-Cas9 system.</title>
        <authorList>
            <person name="Varela C."/>
            <person name="Bartel C."/>
            <person name="Onetto C."/>
            <person name="Borneman A."/>
        </authorList>
    </citation>
    <scope>NUCLEOTIDE SEQUENCE [LARGE SCALE GENOMIC DNA]</scope>
    <source>
        <strain evidence="8 12">AWRI1613</strain>
    </source>
</reference>
<evidence type="ECO:0000256" key="7">
    <source>
        <dbReference type="RuleBase" id="RU000607"/>
    </source>
</evidence>
<evidence type="ECO:0000256" key="1">
    <source>
        <dbReference type="ARBA" id="ARBA00004943"/>
    </source>
</evidence>
<evidence type="ECO:0000256" key="6">
    <source>
        <dbReference type="ARBA" id="ARBA00023244"/>
    </source>
</evidence>
<evidence type="ECO:0000313" key="12">
    <source>
        <dbReference type="Proteomes" id="UP000568158"/>
    </source>
</evidence>
<keyword evidence="11" id="KW-1185">Reference proteome</keyword>
<comment type="function">
    <text evidence="7">Catalyzes the ferrous insertion into protoporphyrin IX.</text>
</comment>
<gene>
    <name evidence="10" type="primary">HEM15</name>
    <name evidence="9" type="ORF">BRETT_003429</name>
    <name evidence="10" type="ORF">DEBR0S1_33936G</name>
    <name evidence="8" type="ORF">HII12_004703</name>
</gene>
<name>A0A7D9CWW1_DEKBR</name>
<dbReference type="Pfam" id="PF00762">
    <property type="entry name" value="Ferrochelatase"/>
    <property type="match status" value="1"/>
</dbReference>
<keyword evidence="6 7" id="KW-0627">Porphyrin biosynthesis</keyword>
<comment type="catalytic activity">
    <reaction evidence="7">
        <text>heme b + 2 H(+) = protoporphyrin IX + Fe(2+)</text>
        <dbReference type="Rhea" id="RHEA:22584"/>
        <dbReference type="ChEBI" id="CHEBI:15378"/>
        <dbReference type="ChEBI" id="CHEBI:29033"/>
        <dbReference type="ChEBI" id="CHEBI:57306"/>
        <dbReference type="ChEBI" id="CHEBI:60344"/>
        <dbReference type="EC" id="4.98.1.1"/>
    </reaction>
</comment>
<evidence type="ECO:0000256" key="3">
    <source>
        <dbReference type="ARBA" id="ARBA00023004"/>
    </source>
</evidence>
<reference evidence="9" key="4">
    <citation type="journal article" name="BMC Genomics">
        <title>New genome assemblies reveal patterns of domestication and adaptation across Brettanomyces (Dekkera) species.</title>
        <authorList>
            <person name="Roach M.J."/>
            <person name="Borneman A.R."/>
        </authorList>
    </citation>
    <scope>NUCLEOTIDE SEQUENCE</scope>
    <source>
        <strain evidence="9">UCD 2041</strain>
    </source>
</reference>
<evidence type="ECO:0000256" key="5">
    <source>
        <dbReference type="ARBA" id="ARBA00023239"/>
    </source>
</evidence>
<evidence type="ECO:0000313" key="8">
    <source>
        <dbReference type="EMBL" id="KAF6007183.1"/>
    </source>
</evidence>
<dbReference type="EMBL" id="JABCYN010000043">
    <property type="protein sequence ID" value="KAF6007183.1"/>
    <property type="molecule type" value="Genomic_DNA"/>
</dbReference>
<dbReference type="Proteomes" id="UP000568158">
    <property type="component" value="Unassembled WGS sequence"/>
</dbReference>
<evidence type="ECO:0000313" key="11">
    <source>
        <dbReference type="Proteomes" id="UP000478008"/>
    </source>
</evidence>
<dbReference type="UniPathway" id="UPA00252">
    <property type="reaction ID" value="UER00325"/>
</dbReference>
<reference evidence="9" key="3">
    <citation type="submission" date="2020-10" db="EMBL/GenBank/DDBJ databases">
        <authorList>
            <person name="Palmer J.M."/>
        </authorList>
    </citation>
    <scope>NUCLEOTIDE SEQUENCE</scope>
    <source>
        <strain evidence="9">UCD 2041</strain>
    </source>
</reference>
<evidence type="ECO:0000313" key="10">
    <source>
        <dbReference type="EMBL" id="VUG17133.1"/>
    </source>
</evidence>
<comment type="pathway">
    <text evidence="1 7">Porphyrin-containing compound metabolism; protoheme biosynthesis; protoheme from protoporphyrin-IX: step 1/1.</text>
</comment>
<dbReference type="InterPro" id="IPR033644">
    <property type="entry name" value="Ferrochelatase_C"/>
</dbReference>
<dbReference type="PANTHER" id="PTHR11108">
    <property type="entry name" value="FERROCHELATASE"/>
    <property type="match status" value="1"/>
</dbReference>
<dbReference type="GO" id="GO:0005743">
    <property type="term" value="C:mitochondrial inner membrane"/>
    <property type="evidence" value="ECO:0007669"/>
    <property type="project" value="UniProtKB-SubCell"/>
</dbReference>
<comment type="similarity">
    <text evidence="2 7">Belongs to the ferrochelatase family.</text>
</comment>
<sequence>MFQFQISHSLRHALRSGMLSSRNSYRLLETSATATKTGKPATGIVFMNMGGPSTIKETGDFLYNLFSDGDLIPFGRFQPILAKFISRRRTPMIEERYKEIGGGSPIRKWSEYQAEEVCKILDKTMPESAPHKPYVAFRYANPLMPATYEKMLEDGVQRAVAFSQYPQFSYSTTASSINDLYRVAKKVDPEHKITWSTIDRWPQEPFLVETFARHVRDTLQKFPADQRSQVVVLFSAHSLPMSVIQKGDAYPAEVAATVYAVMEKLGFSNPYRLTWQSQVGPMPWLGPQTKDIAKKLLEGDEKPVPGIVVVPIAFTSDHIETLHEVDIEMKEELKHPEKLIRCESLNGDAKFIQGLAGLVRRHLLSGKYYSKQLPLDYTFRKGKDVFEDPGEFFGPRK</sequence>
<dbReference type="EC" id="4.98.1.1" evidence="7"/>
<dbReference type="InterPro" id="IPR001015">
    <property type="entry name" value="Ferrochelatase"/>
</dbReference>
<dbReference type="HAMAP" id="MF_00323">
    <property type="entry name" value="Ferrochelatase"/>
    <property type="match status" value="1"/>
</dbReference>
<dbReference type="PROSITE" id="PS00534">
    <property type="entry name" value="FERROCHELATASE"/>
    <property type="match status" value="1"/>
</dbReference>
<dbReference type="EMBL" id="CABFWN010000001">
    <property type="protein sequence ID" value="VUG17133.1"/>
    <property type="molecule type" value="Genomic_DNA"/>
</dbReference>
<dbReference type="Proteomes" id="UP000663131">
    <property type="component" value="Chromosome 9"/>
</dbReference>
<proteinExistence type="inferred from homology"/>
<dbReference type="GO" id="GO:0004325">
    <property type="term" value="F:ferrochelatase activity"/>
    <property type="evidence" value="ECO:0007669"/>
    <property type="project" value="UniProtKB-UniRule"/>
</dbReference>
<keyword evidence="7" id="KW-0999">Mitochondrion inner membrane</keyword>
<accession>A0A7D9CWW1</accession>
<keyword evidence="7" id="KW-0472">Membrane</keyword>